<dbReference type="Proteomes" id="UP000297025">
    <property type="component" value="Chromosome"/>
</dbReference>
<name>A0A4P7UBN2_9ACTN</name>
<reference evidence="2" key="4">
    <citation type="submission" date="2019-03" db="EMBL/GenBank/DDBJ databases">
        <authorList>
            <person name="Huang Y."/>
        </authorList>
    </citation>
    <scope>NUCLEOTIDE SEQUENCE</scope>
    <source>
        <strain evidence="2">JCM 16608</strain>
    </source>
</reference>
<dbReference type="KEGG" id="ndp:E2C04_11100"/>
<accession>A0A4P7UBN2</accession>
<reference evidence="1" key="2">
    <citation type="journal article" date="2014" name="Int. J. Syst. Evol. Microbiol.">
        <title>Complete genome of a new Firmicutes species belonging to the dominant human colonic microbiota ('Ruminococcus bicirculans') reveals two chromosomes and a selective capacity to utilize plant glucans.</title>
        <authorList>
            <consortium name="NISC Comparative Sequencing Program"/>
            <person name="Wegmann U."/>
            <person name="Louis P."/>
            <person name="Goesmann A."/>
            <person name="Henrissat B."/>
            <person name="Duncan S.H."/>
            <person name="Flint H.J."/>
        </authorList>
    </citation>
    <scope>NUCLEOTIDE SEQUENCE</scope>
    <source>
        <strain evidence="1">CCM 7403</strain>
    </source>
</reference>
<sequence length="90" mass="9895">MELLTEDGAWHIGPRYSGIALAAYETIHVLRDSLLSLVALWASYREHPITSACHALLSETLLDAEHSFFQAALALGEVELDPGAFAFRNL</sequence>
<keyword evidence="4" id="KW-1185">Reference proteome</keyword>
<dbReference type="EMBL" id="CP038462">
    <property type="protein sequence ID" value="QCC77582.1"/>
    <property type="molecule type" value="Genomic_DNA"/>
</dbReference>
<dbReference type="RefSeq" id="WP_135832626.1">
    <property type="nucleotide sequence ID" value="NZ_BMCK01000006.1"/>
</dbReference>
<dbReference type="AlphaFoldDB" id="A0A4P7UBN2"/>
<dbReference type="Proteomes" id="UP000630594">
    <property type="component" value="Unassembled WGS sequence"/>
</dbReference>
<protein>
    <submittedName>
        <fullName evidence="2">Uncharacterized protein</fullName>
    </submittedName>
</protein>
<reference evidence="1" key="5">
    <citation type="submission" date="2024-05" db="EMBL/GenBank/DDBJ databases">
        <authorList>
            <person name="Sun Q."/>
            <person name="Sedlacek I."/>
        </authorList>
    </citation>
    <scope>NUCLEOTIDE SEQUENCE</scope>
    <source>
        <strain evidence="1">CCM 7403</strain>
    </source>
</reference>
<evidence type="ECO:0000313" key="2">
    <source>
        <dbReference type="EMBL" id="QCC77582.1"/>
    </source>
</evidence>
<evidence type="ECO:0000313" key="1">
    <source>
        <dbReference type="EMBL" id="GGD30548.1"/>
    </source>
</evidence>
<evidence type="ECO:0000313" key="3">
    <source>
        <dbReference type="Proteomes" id="UP000297025"/>
    </source>
</evidence>
<evidence type="ECO:0000313" key="4">
    <source>
        <dbReference type="Proteomes" id="UP000630594"/>
    </source>
</evidence>
<organism evidence="2 3">
    <name type="scientific">Nocardioides daphniae</name>
    <dbReference type="NCBI Taxonomy" id="402297"/>
    <lineage>
        <taxon>Bacteria</taxon>
        <taxon>Bacillati</taxon>
        <taxon>Actinomycetota</taxon>
        <taxon>Actinomycetes</taxon>
        <taxon>Propionibacteriales</taxon>
        <taxon>Nocardioidaceae</taxon>
        <taxon>Nocardioides</taxon>
    </lineage>
</organism>
<proteinExistence type="predicted"/>
<dbReference type="EMBL" id="BMCK01000006">
    <property type="protein sequence ID" value="GGD30548.1"/>
    <property type="molecule type" value="Genomic_DNA"/>
</dbReference>
<reference evidence="2 3" key="1">
    <citation type="journal article" date="2008" name="Int. J. Syst. Evol. Microbiol.">
        <title>Nocardioides daphniae sp. nov., isolated from Daphnia cucullata (Crustacea: Cladocera).</title>
        <authorList>
            <person name="Toth E.M."/>
            <person name="Keki Z."/>
            <person name="Homonnay Z.G."/>
            <person name="Borsodi A.K."/>
            <person name="Marialigeti K."/>
            <person name="Schumann P."/>
        </authorList>
    </citation>
    <scope>NUCLEOTIDE SEQUENCE [LARGE SCALE GENOMIC DNA]</scope>
    <source>
        <strain evidence="2 3">JCM 16608</strain>
    </source>
</reference>
<reference evidence="4" key="3">
    <citation type="journal article" date="2019" name="Int. J. Syst. Evol. Microbiol.">
        <title>The Global Catalogue of Microorganisms (GCM) 10K type strain sequencing project: providing services to taxonomists for standard genome sequencing and annotation.</title>
        <authorList>
            <consortium name="The Broad Institute Genomics Platform"/>
            <consortium name="The Broad Institute Genome Sequencing Center for Infectious Disease"/>
            <person name="Wu L."/>
            <person name="Ma J."/>
        </authorList>
    </citation>
    <scope>NUCLEOTIDE SEQUENCE [LARGE SCALE GENOMIC DNA]</scope>
    <source>
        <strain evidence="4">CCM 7403</strain>
    </source>
</reference>
<gene>
    <name evidence="2" type="ORF">E2C04_11100</name>
    <name evidence="1" type="ORF">GCM10007231_32490</name>
</gene>